<evidence type="ECO:0000313" key="8">
    <source>
        <dbReference type="Proteomes" id="UP000277294"/>
    </source>
</evidence>
<feature type="transmembrane region" description="Helical" evidence="5">
    <location>
        <begin position="114"/>
        <end position="136"/>
    </location>
</feature>
<dbReference type="RefSeq" id="WP_124080320.1">
    <property type="nucleotide sequence ID" value="NZ_UWPJ01000023.1"/>
</dbReference>
<evidence type="ECO:0000256" key="1">
    <source>
        <dbReference type="ARBA" id="ARBA00004141"/>
    </source>
</evidence>
<feature type="transmembrane region" description="Helical" evidence="5">
    <location>
        <begin position="322"/>
        <end position="341"/>
    </location>
</feature>
<evidence type="ECO:0000256" key="5">
    <source>
        <dbReference type="SAM" id="Phobius"/>
    </source>
</evidence>
<dbReference type="AlphaFoldDB" id="A0A3P4B3I1"/>
<dbReference type="SUPFAM" id="SSF103473">
    <property type="entry name" value="MFS general substrate transporter"/>
    <property type="match status" value="1"/>
</dbReference>
<feature type="transmembrane region" description="Helical" evidence="5">
    <location>
        <begin position="292"/>
        <end position="310"/>
    </location>
</feature>
<dbReference type="CDD" id="cd17365">
    <property type="entry name" value="MFS_PcaK_like"/>
    <property type="match status" value="1"/>
</dbReference>
<reference evidence="7 8" key="1">
    <citation type="submission" date="2018-10" db="EMBL/GenBank/DDBJ databases">
        <authorList>
            <person name="Criscuolo A."/>
        </authorList>
    </citation>
    <scope>NUCLEOTIDE SEQUENCE [LARGE SCALE GENOMIC DNA]</scope>
    <source>
        <strain evidence="7">DnA1</strain>
    </source>
</reference>
<dbReference type="InterPro" id="IPR020846">
    <property type="entry name" value="MFS_dom"/>
</dbReference>
<evidence type="ECO:0000256" key="4">
    <source>
        <dbReference type="ARBA" id="ARBA00023136"/>
    </source>
</evidence>
<dbReference type="Gene3D" id="1.20.1250.20">
    <property type="entry name" value="MFS general substrate transporter like domains"/>
    <property type="match status" value="1"/>
</dbReference>
<dbReference type="PROSITE" id="PS50850">
    <property type="entry name" value="MFS"/>
    <property type="match status" value="1"/>
</dbReference>
<keyword evidence="2 5" id="KW-0812">Transmembrane</keyword>
<keyword evidence="8" id="KW-1185">Reference proteome</keyword>
<dbReference type="InterPro" id="IPR005829">
    <property type="entry name" value="Sugar_transporter_CS"/>
</dbReference>
<evidence type="ECO:0000256" key="3">
    <source>
        <dbReference type="ARBA" id="ARBA00022989"/>
    </source>
</evidence>
<dbReference type="PROSITE" id="PS00217">
    <property type="entry name" value="SUGAR_TRANSPORT_2"/>
    <property type="match status" value="1"/>
</dbReference>
<feature type="transmembrane region" description="Helical" evidence="5">
    <location>
        <begin position="258"/>
        <end position="280"/>
    </location>
</feature>
<protein>
    <submittedName>
        <fullName evidence="7">4-hydroxybenzoate transporter PcaK</fullName>
    </submittedName>
</protein>
<sequence length="438" mass="46230">MTDTRSLNVQQFINTHRFSSTQIVTLLLCFLIVAVDGFDTASIGFIAPAIRDQWNLDPAHLAPVFGAGLFGLMIGALAFGPMADRVGRKTTLLVCTGVFGLASLVSAWSPSLEFLTVLRFLTGLGLGGAMPNAITLSSEYAPDKHRSVLVTTMFCGFTMGSALGGILAAYLVDHLGWHAVLLVGGIVPLALLPLLAWRLPESVRYMVVRGHDPQRISRILQRIAPDADLRDVRYDAEAAPAGSPVRQLFDPQLRRGTLLLWVMFFMCMLIIYLLSSWLPTLIKNTGRSLQDASLVTAMFQVGGTVGAITLGRLMDSFNPQRVLAIAYVVGAAFIAMIGHGAASTVLLVLAVTVAGFCASGGQVGANALAAGFYPTPNRATGVAWALGIGRIGSIVGSMSGGWMLTAGWGMEAVFEAVAVPAVVAAVAVVLMGRGRQAA</sequence>
<dbReference type="EMBL" id="UWPJ01000023">
    <property type="protein sequence ID" value="VCU70857.1"/>
    <property type="molecule type" value="Genomic_DNA"/>
</dbReference>
<dbReference type="Pfam" id="PF07690">
    <property type="entry name" value="MFS_1"/>
    <property type="match status" value="1"/>
</dbReference>
<dbReference type="GO" id="GO:0046943">
    <property type="term" value="F:carboxylic acid transmembrane transporter activity"/>
    <property type="evidence" value="ECO:0007669"/>
    <property type="project" value="TreeGrafter"/>
</dbReference>
<evidence type="ECO:0000313" key="7">
    <source>
        <dbReference type="EMBL" id="VCU70857.1"/>
    </source>
</evidence>
<proteinExistence type="predicted"/>
<keyword evidence="3 5" id="KW-1133">Transmembrane helix</keyword>
<dbReference type="Proteomes" id="UP000277294">
    <property type="component" value="Unassembled WGS sequence"/>
</dbReference>
<feature type="transmembrane region" description="Helical" evidence="5">
    <location>
        <begin position="23"/>
        <end position="47"/>
    </location>
</feature>
<feature type="domain" description="Major facilitator superfamily (MFS) profile" evidence="6">
    <location>
        <begin position="25"/>
        <end position="436"/>
    </location>
</feature>
<keyword evidence="4 5" id="KW-0472">Membrane</keyword>
<feature type="transmembrane region" description="Helical" evidence="5">
    <location>
        <begin position="177"/>
        <end position="197"/>
    </location>
</feature>
<gene>
    <name evidence="7" type="primary">pcaK</name>
    <name evidence="7" type="ORF">PIGHUM_02936</name>
</gene>
<name>A0A3P4B3I1_9BURK</name>
<dbReference type="OrthoDB" id="9814026at2"/>
<organism evidence="7 8">
    <name type="scientific">Pigmentiphaga humi</name>
    <dbReference type="NCBI Taxonomy" id="2478468"/>
    <lineage>
        <taxon>Bacteria</taxon>
        <taxon>Pseudomonadati</taxon>
        <taxon>Pseudomonadota</taxon>
        <taxon>Betaproteobacteria</taxon>
        <taxon>Burkholderiales</taxon>
        <taxon>Alcaligenaceae</taxon>
        <taxon>Pigmentiphaga</taxon>
    </lineage>
</organism>
<feature type="transmembrane region" description="Helical" evidence="5">
    <location>
        <begin position="412"/>
        <end position="432"/>
    </location>
</feature>
<evidence type="ECO:0000256" key="2">
    <source>
        <dbReference type="ARBA" id="ARBA00022692"/>
    </source>
</evidence>
<dbReference type="InterPro" id="IPR011701">
    <property type="entry name" value="MFS"/>
</dbReference>
<feature type="transmembrane region" description="Helical" evidence="5">
    <location>
        <begin position="381"/>
        <end position="400"/>
    </location>
</feature>
<dbReference type="PANTHER" id="PTHR23508:SF10">
    <property type="entry name" value="CARBOXYLIC ACID TRANSPORTER PROTEIN HOMOLOG"/>
    <property type="match status" value="1"/>
</dbReference>
<feature type="transmembrane region" description="Helical" evidence="5">
    <location>
        <begin position="91"/>
        <end position="108"/>
    </location>
</feature>
<dbReference type="InterPro" id="IPR036259">
    <property type="entry name" value="MFS_trans_sf"/>
</dbReference>
<feature type="transmembrane region" description="Helical" evidence="5">
    <location>
        <begin position="59"/>
        <end position="79"/>
    </location>
</feature>
<dbReference type="GO" id="GO:0005886">
    <property type="term" value="C:plasma membrane"/>
    <property type="evidence" value="ECO:0007669"/>
    <property type="project" value="TreeGrafter"/>
</dbReference>
<accession>A0A3P4B3I1</accession>
<feature type="transmembrane region" description="Helical" evidence="5">
    <location>
        <begin position="347"/>
        <end position="369"/>
    </location>
</feature>
<feature type="transmembrane region" description="Helical" evidence="5">
    <location>
        <begin position="148"/>
        <end position="171"/>
    </location>
</feature>
<dbReference type="PANTHER" id="PTHR23508">
    <property type="entry name" value="CARBOXYLIC ACID TRANSPORTER PROTEIN HOMOLOG"/>
    <property type="match status" value="1"/>
</dbReference>
<evidence type="ECO:0000259" key="6">
    <source>
        <dbReference type="PROSITE" id="PS50850"/>
    </source>
</evidence>
<comment type="subcellular location">
    <subcellularLocation>
        <location evidence="1">Membrane</location>
        <topology evidence="1">Multi-pass membrane protein</topology>
    </subcellularLocation>
</comment>